<evidence type="ECO:0000256" key="1">
    <source>
        <dbReference type="ARBA" id="ARBA00001947"/>
    </source>
</evidence>
<evidence type="ECO:0000256" key="5">
    <source>
        <dbReference type="ARBA" id="ARBA00022692"/>
    </source>
</evidence>
<dbReference type="Pfam" id="PF09261">
    <property type="entry name" value="Alpha-mann_mid"/>
    <property type="match status" value="1"/>
</dbReference>
<evidence type="ECO:0000256" key="8">
    <source>
        <dbReference type="ARBA" id="ARBA00022833"/>
    </source>
</evidence>
<feature type="domain" description="Glycoside hydrolase family 38 central" evidence="22">
    <location>
        <begin position="525"/>
        <end position="611"/>
    </location>
</feature>
<keyword evidence="7" id="KW-0378">Hydrolase</keyword>
<dbReference type="EC" id="3.2.1.114" evidence="16"/>
<dbReference type="EMBL" id="NEDP02005543">
    <property type="protein sequence ID" value="OWF39114.1"/>
    <property type="molecule type" value="Genomic_DNA"/>
</dbReference>
<dbReference type="Gene3D" id="2.70.98.30">
    <property type="entry name" value="Golgi alpha-mannosidase II, domain 4"/>
    <property type="match status" value="1"/>
</dbReference>
<dbReference type="InterPro" id="IPR011682">
    <property type="entry name" value="Glyco_hydro_38_C"/>
</dbReference>
<dbReference type="FunFam" id="2.70.98.30:FF:000002">
    <property type="entry name" value="Alpha-mannosidase"/>
    <property type="match status" value="1"/>
</dbReference>
<dbReference type="InterPro" id="IPR037094">
    <property type="entry name" value="Glyco_hydro_38_cen_sf"/>
</dbReference>
<keyword evidence="9" id="KW-0735">Signal-anchor</keyword>
<keyword evidence="12 21" id="KW-0472">Membrane</keyword>
<proteinExistence type="inferred from homology"/>
<dbReference type="PANTHER" id="PTHR11607:SF3">
    <property type="entry name" value="LYSOSOMAL ALPHA-MANNOSIDASE"/>
    <property type="match status" value="1"/>
</dbReference>
<evidence type="ECO:0000256" key="20">
    <source>
        <dbReference type="ARBA" id="ARBA00093232"/>
    </source>
</evidence>
<evidence type="ECO:0000256" key="14">
    <source>
        <dbReference type="ARBA" id="ARBA00023295"/>
    </source>
</evidence>
<evidence type="ECO:0000256" key="13">
    <source>
        <dbReference type="ARBA" id="ARBA00023157"/>
    </source>
</evidence>
<dbReference type="CDD" id="cd10809">
    <property type="entry name" value="GH38N_AMII_GMII_SfManIII_like"/>
    <property type="match status" value="1"/>
</dbReference>
<evidence type="ECO:0000256" key="2">
    <source>
        <dbReference type="ARBA" id="ARBA00004323"/>
    </source>
</evidence>
<dbReference type="FunFam" id="1.20.1270.50:FF:000001">
    <property type="entry name" value="Alpha-mannosidase"/>
    <property type="match status" value="1"/>
</dbReference>
<dbReference type="OrthoDB" id="10261055at2759"/>
<dbReference type="SMART" id="SM00872">
    <property type="entry name" value="Alpha-mann_mid"/>
    <property type="match status" value="1"/>
</dbReference>
<evidence type="ECO:0000256" key="21">
    <source>
        <dbReference type="SAM" id="Phobius"/>
    </source>
</evidence>
<reference evidence="23 24" key="1">
    <citation type="journal article" date="2017" name="Nat. Ecol. Evol.">
        <title>Scallop genome provides insights into evolution of bilaterian karyotype and development.</title>
        <authorList>
            <person name="Wang S."/>
            <person name="Zhang J."/>
            <person name="Jiao W."/>
            <person name="Li J."/>
            <person name="Xun X."/>
            <person name="Sun Y."/>
            <person name="Guo X."/>
            <person name="Huan P."/>
            <person name="Dong B."/>
            <person name="Zhang L."/>
            <person name="Hu X."/>
            <person name="Sun X."/>
            <person name="Wang J."/>
            <person name="Zhao C."/>
            <person name="Wang Y."/>
            <person name="Wang D."/>
            <person name="Huang X."/>
            <person name="Wang R."/>
            <person name="Lv J."/>
            <person name="Li Y."/>
            <person name="Zhang Z."/>
            <person name="Liu B."/>
            <person name="Lu W."/>
            <person name="Hui Y."/>
            <person name="Liang J."/>
            <person name="Zhou Z."/>
            <person name="Hou R."/>
            <person name="Li X."/>
            <person name="Liu Y."/>
            <person name="Li H."/>
            <person name="Ning X."/>
            <person name="Lin Y."/>
            <person name="Zhao L."/>
            <person name="Xing Q."/>
            <person name="Dou J."/>
            <person name="Li Y."/>
            <person name="Mao J."/>
            <person name="Guo H."/>
            <person name="Dou H."/>
            <person name="Li T."/>
            <person name="Mu C."/>
            <person name="Jiang W."/>
            <person name="Fu Q."/>
            <person name="Fu X."/>
            <person name="Miao Y."/>
            <person name="Liu J."/>
            <person name="Yu Q."/>
            <person name="Li R."/>
            <person name="Liao H."/>
            <person name="Li X."/>
            <person name="Kong Y."/>
            <person name="Jiang Z."/>
            <person name="Chourrout D."/>
            <person name="Li R."/>
            <person name="Bao Z."/>
        </authorList>
    </citation>
    <scope>NUCLEOTIDE SEQUENCE [LARGE SCALE GENOMIC DNA]</scope>
    <source>
        <strain evidence="23 24">PY_sf001</strain>
    </source>
</reference>
<dbReference type="GO" id="GO:0004572">
    <property type="term" value="F:mannosyl-oligosaccharide 1,3-1,6-alpha-mannosidase activity"/>
    <property type="evidence" value="ECO:0007669"/>
    <property type="project" value="UniProtKB-EC"/>
</dbReference>
<evidence type="ECO:0000256" key="16">
    <source>
        <dbReference type="ARBA" id="ARBA00066412"/>
    </source>
</evidence>
<feature type="transmembrane region" description="Helical" evidence="21">
    <location>
        <begin position="5"/>
        <end position="24"/>
    </location>
</feature>
<dbReference type="Gene3D" id="1.20.1270.50">
    <property type="entry name" value="Glycoside hydrolase family 38, central domain"/>
    <property type="match status" value="1"/>
</dbReference>
<gene>
    <name evidence="23" type="ORF">KP79_PYT22755</name>
</gene>
<evidence type="ECO:0000256" key="4">
    <source>
        <dbReference type="ARBA" id="ARBA00009792"/>
    </source>
</evidence>
<keyword evidence="13" id="KW-1015">Disulfide bond</keyword>
<keyword evidence="11" id="KW-0333">Golgi apparatus</keyword>
<dbReference type="InterPro" id="IPR015341">
    <property type="entry name" value="Glyco_hydro_38_cen"/>
</dbReference>
<dbReference type="Pfam" id="PF07748">
    <property type="entry name" value="Glyco_hydro_38C"/>
    <property type="match status" value="1"/>
</dbReference>
<comment type="caution">
    <text evidence="23">The sequence shown here is derived from an EMBL/GenBank/DDBJ whole genome shotgun (WGS) entry which is preliminary data.</text>
</comment>
<dbReference type="InterPro" id="IPR027291">
    <property type="entry name" value="Glyco_hydro_38_N_sf"/>
</dbReference>
<dbReference type="InterPro" id="IPR011013">
    <property type="entry name" value="Gal_mutarotase_sf_dom"/>
</dbReference>
<evidence type="ECO:0000256" key="17">
    <source>
        <dbReference type="ARBA" id="ARBA00071851"/>
    </source>
</evidence>
<dbReference type="GO" id="GO:0006491">
    <property type="term" value="P:N-glycan processing"/>
    <property type="evidence" value="ECO:0007669"/>
    <property type="project" value="TreeGrafter"/>
</dbReference>
<comment type="catalytic activity">
    <reaction evidence="20">
        <text>N(4)-{beta-D-GlcNAc-(1-&gt;2)-alpha-D-Man-(1-&gt;3)-[alpha-D-Man-(1-&gt;3)-[alpha-D-Man-(1-&gt;6)]-alpha-D-Man-(1-&gt;6)]-beta-D-Man-(1-&gt;4)-beta-D-GlcNAc-(1-&gt;4)-beta-D-GlcNAc}-L-asparaginyl-[protein] + 2 H2O = 2 alpha-D-mannopyranose + an N(4)-{beta-D-GlcNAc-(1-&gt;2)-alpha-D-Man-(1-&gt;3)-[alpha-D-Man-(1-&gt;6)]-beta-D-Man-(1-&gt;4)-beta-D-GlcNAc-(1-&gt;4)-beta-D-GlcNAc}-L-asparaginyl-[protein]</text>
        <dbReference type="Rhea" id="RHEA:56052"/>
        <dbReference type="Rhea" id="RHEA-COMP:14368"/>
        <dbReference type="Rhea" id="RHEA-COMP:14369"/>
        <dbReference type="ChEBI" id="CHEBI:15377"/>
        <dbReference type="ChEBI" id="CHEBI:28729"/>
        <dbReference type="ChEBI" id="CHEBI:60615"/>
        <dbReference type="ChEBI" id="CHEBI:60625"/>
        <dbReference type="EC" id="3.2.1.114"/>
    </reaction>
</comment>
<sequence length="1328" mass="151029">MKKYVAIWGGMFFIVASVSLYLMMEAVSTNTSSRSPDILQSQEVDSKIQRIQTQIQRNQNTIKEIKDLVGQLSKGGDKDTLEKLQKVLSEADVDVKAVDLPKPVNADKGWLHGLIGDGSKKETVYQALRGEVTVAGEMCSLADEPNVDSDVKTLRLMDLLPFDNPDGGVWKQGWPITYPTNKWGGEKKLYVFVVPHSHNDPGWVKTFDDYYQGQVRQLLDNMINKLEEDPRRKFIETEISFFSTWWRDISQDTRKRVKRLVDKGQLEITTGGWVMTDEANTHYAAIVDQLIEGNQWVHNILGVEPKSGWAIDPFGHSPTMAYILKRAGLNNMLIQRVHYAVKKQLAKDKQLEFMWRQHWDQEGSTDMMCHLMPFYSYDVPHTCGPDPKICCQFDFARMSPSRYNCPWKIAPTAITSSNVAERAKTLVDQYRKKSELYRSDVVLIPLGDDFRYDKEDECERQFTNYQKLFDHMNSSPELGVQAQFGTLSDYFNKIYELGKVERGSRPPDFPVLAGDFFTYSDRDDHYWSGYYTSRPFYKSLDRIMEYHVRAAEVAFTLALSYSREAGVTNFPQQKLMEKLVGARRNLGLYQHHDGITGTANDFVVIDYGEREGVMDCKTIIVEAASFLMLENKKDYKYPKEPLFSLDEDRKSHDSLPERTVLDVTEVTSSVLFYNSLGHEREQVVAVYVTSPFIEVQTPGGTTVQAQVDPIWESPTIMVSKKFKVWFVVRVPALGIARYTLRKVQPEAIKMTSHASIGVMNVVITDPKETFPFTMTMEKPEDIMLENSNLKAHISGKTGFLQSVTTKSDDKTHEAEVAFLKYGTRGSKEKSGAYLFMPDGHGKPLNGVIPVMRVMRGSVVSEVTVYTRHVQHTLRVYNSPGTDGMVIDMSNLVDIRKEMNFELAVSIATDVDNTDREFYTDLNGFQMLKHKTYDKLPLQANVYPMPAMAYIEDDRTRFSVLSAQSLGVACHFKGDIVVMLDRRLNQDDNRGLGQGVRDNKLTPNRFYLLFENRKSPKPKDKMIGYPSLQAHVSYLHLTHPIFISPENPDAMTHRYLPSFSPLAEPLPCEVHLLNLRTLQNRDDDPTVRFKPRNEAGLLLHSLGHDCKFPNKGLLCHSNGGKPKDKMIGYPSLQAHVSYLHLTHPIFISPENPDAMTHRYLPSFSPLAEPLPCEVHLLNLRTLQNRDDDPTVRFKPRNEAGLLLHSLGHDCKFPNKGLLCHSNGGTPKDKMIGYPSLQAHVSYLHLTHPIFISPENPDAMTHRYLPSFSPLAEPLPCEVHLLNLRTLQNTHDDPTVRFKPRNEAGLLLHSLGHDCKFPNKGLLCHSNGGR</sequence>
<dbReference type="GO" id="GO:0000139">
    <property type="term" value="C:Golgi membrane"/>
    <property type="evidence" value="ECO:0007669"/>
    <property type="project" value="UniProtKB-SubCell"/>
</dbReference>
<evidence type="ECO:0000313" key="23">
    <source>
        <dbReference type="EMBL" id="OWF39114.1"/>
    </source>
</evidence>
<evidence type="ECO:0000256" key="19">
    <source>
        <dbReference type="ARBA" id="ARBA00083602"/>
    </source>
</evidence>
<dbReference type="PANTHER" id="PTHR11607">
    <property type="entry name" value="ALPHA-MANNOSIDASE"/>
    <property type="match status" value="1"/>
</dbReference>
<dbReference type="SUPFAM" id="SSF88713">
    <property type="entry name" value="Glycoside hydrolase/deacetylase"/>
    <property type="match status" value="1"/>
</dbReference>
<organism evidence="23 24">
    <name type="scientific">Mizuhopecten yessoensis</name>
    <name type="common">Japanese scallop</name>
    <name type="synonym">Patinopecten yessoensis</name>
    <dbReference type="NCBI Taxonomy" id="6573"/>
    <lineage>
        <taxon>Eukaryota</taxon>
        <taxon>Metazoa</taxon>
        <taxon>Spiralia</taxon>
        <taxon>Lophotrochozoa</taxon>
        <taxon>Mollusca</taxon>
        <taxon>Bivalvia</taxon>
        <taxon>Autobranchia</taxon>
        <taxon>Pteriomorphia</taxon>
        <taxon>Pectinida</taxon>
        <taxon>Pectinoidea</taxon>
        <taxon>Pectinidae</taxon>
        <taxon>Mizuhopecten</taxon>
    </lineage>
</organism>
<keyword evidence="8" id="KW-0862">Zinc</keyword>
<dbReference type="InterPro" id="IPR028995">
    <property type="entry name" value="Glyco_hydro_57/38_cen_sf"/>
</dbReference>
<evidence type="ECO:0000256" key="15">
    <source>
        <dbReference type="ARBA" id="ARBA00059516"/>
    </source>
</evidence>
<dbReference type="Pfam" id="PF01074">
    <property type="entry name" value="Glyco_hydro_38N"/>
    <property type="match status" value="1"/>
</dbReference>
<dbReference type="InterPro" id="IPR011330">
    <property type="entry name" value="Glyco_hydro/deAcase_b/a-brl"/>
</dbReference>
<keyword evidence="14" id="KW-0326">Glycosidase</keyword>
<evidence type="ECO:0000256" key="3">
    <source>
        <dbReference type="ARBA" id="ARBA00004922"/>
    </source>
</evidence>
<dbReference type="InterPro" id="IPR013780">
    <property type="entry name" value="Glyco_hydro_b"/>
</dbReference>
<keyword evidence="5 21" id="KW-0812">Transmembrane</keyword>
<comment type="pathway">
    <text evidence="3">Protein modification; protein glycosylation.</text>
</comment>
<evidence type="ECO:0000256" key="6">
    <source>
        <dbReference type="ARBA" id="ARBA00022723"/>
    </source>
</evidence>
<dbReference type="Gene3D" id="2.60.40.1180">
    <property type="entry name" value="Golgi alpha-mannosidase II"/>
    <property type="match status" value="1"/>
</dbReference>
<dbReference type="InterPro" id="IPR050843">
    <property type="entry name" value="Glycosyl_Hydrlase_38"/>
</dbReference>
<evidence type="ECO:0000313" key="24">
    <source>
        <dbReference type="Proteomes" id="UP000242188"/>
    </source>
</evidence>
<dbReference type="Proteomes" id="UP000242188">
    <property type="component" value="Unassembled WGS sequence"/>
</dbReference>
<evidence type="ECO:0000259" key="22">
    <source>
        <dbReference type="SMART" id="SM00872"/>
    </source>
</evidence>
<dbReference type="Gene3D" id="3.20.110.10">
    <property type="entry name" value="Glycoside hydrolase 38, N terminal domain"/>
    <property type="match status" value="1"/>
</dbReference>
<accession>A0A210PRN0</accession>
<keyword evidence="24" id="KW-1185">Reference proteome</keyword>
<comment type="subcellular location">
    <subcellularLocation>
        <location evidence="2">Golgi apparatus membrane</location>
        <topology evidence="2">Single-pass type II membrane protein</topology>
    </subcellularLocation>
</comment>
<dbReference type="STRING" id="6573.A0A210PRN0"/>
<comment type="cofactor">
    <cofactor evidence="1">
        <name>Zn(2+)</name>
        <dbReference type="ChEBI" id="CHEBI:29105"/>
    </cofactor>
</comment>
<dbReference type="GO" id="GO:0030246">
    <property type="term" value="F:carbohydrate binding"/>
    <property type="evidence" value="ECO:0007669"/>
    <property type="project" value="InterPro"/>
</dbReference>
<comment type="similarity">
    <text evidence="4">Belongs to the glycosyl hydrolase 38 family.</text>
</comment>
<protein>
    <recommendedName>
        <fullName evidence="17">Alpha-mannosidase 2</fullName>
        <ecNumber evidence="16">3.2.1.114</ecNumber>
    </recommendedName>
    <alternativeName>
        <fullName evidence="18">Golgi alpha-mannosidase II</fullName>
    </alternativeName>
    <alternativeName>
        <fullName evidence="19">Mannosyl-oligosaccharide 1,3-1,6-alpha-mannosidase</fullName>
    </alternativeName>
</protein>
<evidence type="ECO:0000256" key="18">
    <source>
        <dbReference type="ARBA" id="ARBA00075635"/>
    </source>
</evidence>
<dbReference type="GO" id="GO:0006013">
    <property type="term" value="P:mannose metabolic process"/>
    <property type="evidence" value="ECO:0007669"/>
    <property type="project" value="InterPro"/>
</dbReference>
<dbReference type="InterPro" id="IPR000602">
    <property type="entry name" value="Glyco_hydro_38_N"/>
</dbReference>
<evidence type="ECO:0000256" key="9">
    <source>
        <dbReference type="ARBA" id="ARBA00022968"/>
    </source>
</evidence>
<dbReference type="SUPFAM" id="SSF74650">
    <property type="entry name" value="Galactose mutarotase-like"/>
    <property type="match status" value="3"/>
</dbReference>
<evidence type="ECO:0000256" key="12">
    <source>
        <dbReference type="ARBA" id="ARBA00023136"/>
    </source>
</evidence>
<name>A0A210PRN0_MIZYE</name>
<keyword evidence="10 21" id="KW-1133">Transmembrane helix</keyword>
<evidence type="ECO:0000256" key="7">
    <source>
        <dbReference type="ARBA" id="ARBA00022801"/>
    </source>
</evidence>
<evidence type="ECO:0000256" key="11">
    <source>
        <dbReference type="ARBA" id="ARBA00023034"/>
    </source>
</evidence>
<keyword evidence="6" id="KW-0479">Metal-binding</keyword>
<dbReference type="FunFam" id="3.20.110.10:FF:000003">
    <property type="entry name" value="Alpha-mannosidase"/>
    <property type="match status" value="1"/>
</dbReference>
<comment type="function">
    <text evidence="15">Catalyzes the first committed step in the biosynthesis of complex N-glycans. It controls conversion of high mannose to complex N-glycans; the final hydrolytic step in the N-glycan maturation pathway.</text>
</comment>
<dbReference type="SUPFAM" id="SSF88688">
    <property type="entry name" value="Families 57/38 glycoside transferase middle domain"/>
    <property type="match status" value="1"/>
</dbReference>
<dbReference type="GO" id="GO:0046872">
    <property type="term" value="F:metal ion binding"/>
    <property type="evidence" value="ECO:0007669"/>
    <property type="project" value="UniProtKB-KW"/>
</dbReference>
<dbReference type="FunFam" id="2.60.40.1180:FF:000019">
    <property type="entry name" value="Alpha-mannosidase 2"/>
    <property type="match status" value="1"/>
</dbReference>
<evidence type="ECO:0000256" key="10">
    <source>
        <dbReference type="ARBA" id="ARBA00022989"/>
    </source>
</evidence>